<evidence type="ECO:0000256" key="2">
    <source>
        <dbReference type="ARBA" id="ARBA00023326"/>
    </source>
</evidence>
<keyword evidence="1" id="KW-0378">Hydrolase</keyword>
<dbReference type="GO" id="GO:0016798">
    <property type="term" value="F:hydrolase activity, acting on glycosyl bonds"/>
    <property type="evidence" value="ECO:0007669"/>
    <property type="project" value="UniProtKB-KW"/>
</dbReference>
<dbReference type="RefSeq" id="WP_091116268.1">
    <property type="nucleotide sequence ID" value="NZ_BKAF01000029.1"/>
</dbReference>
<dbReference type="STRING" id="1005945.SAMN05216561_11781"/>
<keyword evidence="2" id="KW-0624">Polysaccharide degradation</keyword>
<evidence type="ECO:0008006" key="5">
    <source>
        <dbReference type="Google" id="ProtNLM"/>
    </source>
</evidence>
<dbReference type="EMBL" id="FOQG01000017">
    <property type="protein sequence ID" value="SFJ06692.1"/>
    <property type="molecule type" value="Genomic_DNA"/>
</dbReference>
<dbReference type="CDD" id="cd00063">
    <property type="entry name" value="FN3"/>
    <property type="match status" value="1"/>
</dbReference>
<organism evidence="3 4">
    <name type="scientific">Nocardioides psychrotolerans</name>
    <dbReference type="NCBI Taxonomy" id="1005945"/>
    <lineage>
        <taxon>Bacteria</taxon>
        <taxon>Bacillati</taxon>
        <taxon>Actinomycetota</taxon>
        <taxon>Actinomycetes</taxon>
        <taxon>Propionibacteriales</taxon>
        <taxon>Nocardioidaceae</taxon>
        <taxon>Nocardioides</taxon>
    </lineage>
</organism>
<dbReference type="GO" id="GO:0000272">
    <property type="term" value="P:polysaccharide catabolic process"/>
    <property type="evidence" value="ECO:0007669"/>
    <property type="project" value="UniProtKB-KW"/>
</dbReference>
<keyword evidence="2" id="KW-0119">Carbohydrate metabolism</keyword>
<sequence>MGPVGGASYVVKGGKPATRTVAGRVRKLMFKNLRPGAHQLRVTARNAVGSGTPSAARIVRIR</sequence>
<keyword evidence="1" id="KW-0326">Glycosidase</keyword>
<reference evidence="3 4" key="1">
    <citation type="submission" date="2016-10" db="EMBL/GenBank/DDBJ databases">
        <authorList>
            <person name="de Groot N.N."/>
        </authorList>
    </citation>
    <scope>NUCLEOTIDE SEQUENCE [LARGE SCALE GENOMIC DNA]</scope>
    <source>
        <strain evidence="3 4">CGMCC 1.11156</strain>
    </source>
</reference>
<accession>A0A1I3NBV8</accession>
<dbReference type="InterPro" id="IPR003961">
    <property type="entry name" value="FN3_dom"/>
</dbReference>
<evidence type="ECO:0000313" key="3">
    <source>
        <dbReference type="EMBL" id="SFJ06692.1"/>
    </source>
</evidence>
<proteinExistence type="predicted"/>
<dbReference type="InterPro" id="IPR036116">
    <property type="entry name" value="FN3_sf"/>
</dbReference>
<protein>
    <recommendedName>
        <fullName evidence="5">Fibronectin type-III domain-containing protein</fullName>
    </recommendedName>
</protein>
<evidence type="ECO:0000256" key="1">
    <source>
        <dbReference type="ARBA" id="ARBA00023295"/>
    </source>
</evidence>
<evidence type="ECO:0000313" key="4">
    <source>
        <dbReference type="Proteomes" id="UP000198649"/>
    </source>
</evidence>
<keyword evidence="4" id="KW-1185">Reference proteome</keyword>
<dbReference type="AlphaFoldDB" id="A0A1I3NBV8"/>
<name>A0A1I3NBV8_9ACTN</name>
<dbReference type="Proteomes" id="UP000198649">
    <property type="component" value="Unassembled WGS sequence"/>
</dbReference>
<dbReference type="SUPFAM" id="SSF49265">
    <property type="entry name" value="Fibronectin type III"/>
    <property type="match status" value="1"/>
</dbReference>
<gene>
    <name evidence="3" type="ORF">SAMN05216561_11781</name>
</gene>